<accession>A0A9N9HZB6</accession>
<protein>
    <submittedName>
        <fullName evidence="2">12598_t:CDS:1</fullName>
    </submittedName>
</protein>
<dbReference type="Proteomes" id="UP000789342">
    <property type="component" value="Unassembled WGS sequence"/>
</dbReference>
<feature type="transmembrane region" description="Helical" evidence="1">
    <location>
        <begin position="58"/>
        <end position="77"/>
    </location>
</feature>
<keyword evidence="3" id="KW-1185">Reference proteome</keyword>
<gene>
    <name evidence="2" type="ORF">AMORRO_LOCUS12889</name>
</gene>
<dbReference type="AlphaFoldDB" id="A0A9N9HZB6"/>
<sequence>SLSSITSKNFFGHFDIIKWRCGLYSIVQLVYRHILCISLCVLPVLYFYALRCDLYCGVSVWLVAAAVVIVLPAAGIVRHTVVGGSIDFSSVLCIINCSVVY</sequence>
<keyword evidence="1" id="KW-1133">Transmembrane helix</keyword>
<proteinExistence type="predicted"/>
<comment type="caution">
    <text evidence="2">The sequence shown here is derived from an EMBL/GenBank/DDBJ whole genome shotgun (WGS) entry which is preliminary data.</text>
</comment>
<keyword evidence="1" id="KW-0472">Membrane</keyword>
<dbReference type="EMBL" id="CAJVPV010020280">
    <property type="protein sequence ID" value="CAG8714178.1"/>
    <property type="molecule type" value="Genomic_DNA"/>
</dbReference>
<name>A0A9N9HZB6_9GLOM</name>
<feature type="transmembrane region" description="Helical" evidence="1">
    <location>
        <begin position="21"/>
        <end position="46"/>
    </location>
</feature>
<evidence type="ECO:0000256" key="1">
    <source>
        <dbReference type="SAM" id="Phobius"/>
    </source>
</evidence>
<feature type="non-terminal residue" evidence="2">
    <location>
        <position position="101"/>
    </location>
</feature>
<evidence type="ECO:0000313" key="3">
    <source>
        <dbReference type="Proteomes" id="UP000789342"/>
    </source>
</evidence>
<organism evidence="2 3">
    <name type="scientific">Acaulospora morrowiae</name>
    <dbReference type="NCBI Taxonomy" id="94023"/>
    <lineage>
        <taxon>Eukaryota</taxon>
        <taxon>Fungi</taxon>
        <taxon>Fungi incertae sedis</taxon>
        <taxon>Mucoromycota</taxon>
        <taxon>Glomeromycotina</taxon>
        <taxon>Glomeromycetes</taxon>
        <taxon>Diversisporales</taxon>
        <taxon>Acaulosporaceae</taxon>
        <taxon>Acaulospora</taxon>
    </lineage>
</organism>
<reference evidence="2" key="1">
    <citation type="submission" date="2021-06" db="EMBL/GenBank/DDBJ databases">
        <authorList>
            <person name="Kallberg Y."/>
            <person name="Tangrot J."/>
            <person name="Rosling A."/>
        </authorList>
    </citation>
    <scope>NUCLEOTIDE SEQUENCE</scope>
    <source>
        <strain evidence="2">CL551</strain>
    </source>
</reference>
<evidence type="ECO:0000313" key="2">
    <source>
        <dbReference type="EMBL" id="CAG8714178.1"/>
    </source>
</evidence>
<keyword evidence="1" id="KW-0812">Transmembrane</keyword>